<dbReference type="Proteomes" id="UP000494256">
    <property type="component" value="Unassembled WGS sequence"/>
</dbReference>
<dbReference type="EMBL" id="CADEBD010000302">
    <property type="protein sequence ID" value="CAB3236506.1"/>
    <property type="molecule type" value="Genomic_DNA"/>
</dbReference>
<dbReference type="OrthoDB" id="26523at2759"/>
<sequence>MSPSHNFEEMYLVLYGASATNKYHGAKYDVIKRWFEECKIIDNVAVTERFFEITYSRVRVNKEDLTQSQFVIFLCLLAREARKDIDEFFTKFHCIKDMIIEEIRRNPRCDSNKKSEYNT</sequence>
<reference evidence="1 2" key="1">
    <citation type="submission" date="2020-04" db="EMBL/GenBank/DDBJ databases">
        <authorList>
            <person name="Wallbank WR R."/>
            <person name="Pardo Diaz C."/>
            <person name="Kozak K."/>
            <person name="Martin S."/>
            <person name="Jiggins C."/>
            <person name="Moest M."/>
            <person name="Warren A I."/>
            <person name="Byers J.R.P. K."/>
            <person name="Montejo-Kovacevich G."/>
            <person name="Yen C E."/>
        </authorList>
    </citation>
    <scope>NUCLEOTIDE SEQUENCE [LARGE SCALE GENOMIC DNA]</scope>
</reference>
<dbReference type="SUPFAM" id="SSF47473">
    <property type="entry name" value="EF-hand"/>
    <property type="match status" value="1"/>
</dbReference>
<name>A0A8S0ZV51_ARCPL</name>
<gene>
    <name evidence="1" type="ORF">APLA_LOCUS7394</name>
</gene>
<protein>
    <submittedName>
        <fullName evidence="1">Uncharacterized protein</fullName>
    </submittedName>
</protein>
<accession>A0A8S0ZV51</accession>
<evidence type="ECO:0000313" key="1">
    <source>
        <dbReference type="EMBL" id="CAB3236506.1"/>
    </source>
</evidence>
<proteinExistence type="predicted"/>
<comment type="caution">
    <text evidence="1">The sequence shown here is derived from an EMBL/GenBank/DDBJ whole genome shotgun (WGS) entry which is preliminary data.</text>
</comment>
<organism evidence="1 2">
    <name type="scientific">Arctia plantaginis</name>
    <name type="common">Wood tiger moth</name>
    <name type="synonym">Phalaena plantaginis</name>
    <dbReference type="NCBI Taxonomy" id="874455"/>
    <lineage>
        <taxon>Eukaryota</taxon>
        <taxon>Metazoa</taxon>
        <taxon>Ecdysozoa</taxon>
        <taxon>Arthropoda</taxon>
        <taxon>Hexapoda</taxon>
        <taxon>Insecta</taxon>
        <taxon>Pterygota</taxon>
        <taxon>Neoptera</taxon>
        <taxon>Endopterygota</taxon>
        <taxon>Lepidoptera</taxon>
        <taxon>Glossata</taxon>
        <taxon>Ditrysia</taxon>
        <taxon>Noctuoidea</taxon>
        <taxon>Erebidae</taxon>
        <taxon>Arctiinae</taxon>
        <taxon>Arctia</taxon>
    </lineage>
</organism>
<evidence type="ECO:0000313" key="2">
    <source>
        <dbReference type="Proteomes" id="UP000494256"/>
    </source>
</evidence>
<dbReference type="InterPro" id="IPR011992">
    <property type="entry name" value="EF-hand-dom_pair"/>
</dbReference>
<dbReference type="Gene3D" id="1.10.238.10">
    <property type="entry name" value="EF-hand"/>
    <property type="match status" value="1"/>
</dbReference>
<dbReference type="AlphaFoldDB" id="A0A8S0ZV51"/>